<keyword evidence="6 8" id="KW-1133">Transmembrane helix</keyword>
<dbReference type="PIR" id="D72364">
    <property type="entry name" value="D72364"/>
</dbReference>
<feature type="transmembrane region" description="Helical" evidence="8">
    <location>
        <begin position="193"/>
        <end position="216"/>
    </location>
</feature>
<evidence type="ECO:0000259" key="9">
    <source>
        <dbReference type="PROSITE" id="PS51012"/>
    </source>
</evidence>
<dbReference type="InterPro" id="IPR047817">
    <property type="entry name" value="ABC2_TM_bact-type"/>
</dbReference>
<dbReference type="GO" id="GO:0046872">
    <property type="term" value="F:metal ion binding"/>
    <property type="evidence" value="ECO:0007669"/>
    <property type="project" value="UniProtKB-KW"/>
</dbReference>
<evidence type="ECO:0000256" key="8">
    <source>
        <dbReference type="SAM" id="Phobius"/>
    </source>
</evidence>
<feature type="binding site" evidence="12">
    <location>
        <position position="135"/>
    </location>
    <ligand>
        <name>Ca(2+)</name>
        <dbReference type="ChEBI" id="CHEBI:29108"/>
        <label>2</label>
    </ligand>
</feature>
<sequence>MFGKLLKKEIKELLNLGAIVSVIVVAVLYGSLGNVFKSTVEKSTVGQKVAIVREDTGTIAELAEKALGNMVDIVYAGSDLKEAEEAVKKEKAPAIIVIPKGFSQSLESGEKARLEIVWYLRGTGLSEAVSTGTISSLIESLKVQLASFLLNDPKKAQLLFDPLEIVQHTYLRGSLFKNHSPEAIMNVFYSQNIMIPILIMMLIIMSGSSLISSLAMEKENKTLETLLTMPVKREHIALAKIVGSAIVGLILAGIYMAGFYSYLNSLTQNVQGMGLNFKAVDFLLMGSSLFLSILAGLSLCMLLGMMAKDYRSAQLLTFPISILALVPMIANMIMDFSNLPGVLKVIVFLIPFSHPIMSPKLAFYGDYGLIVSGILYLLIFSIVTTVFVFRIFNSDYVVLGWQREKRLKFFSR</sequence>
<evidence type="ECO:0000256" key="2">
    <source>
        <dbReference type="ARBA" id="ARBA00007783"/>
    </source>
</evidence>
<feature type="binding site" evidence="12">
    <location>
        <position position="61"/>
    </location>
    <ligand>
        <name>Ca(2+)</name>
        <dbReference type="ChEBI" id="CHEBI:29108"/>
        <label>1</label>
    </ligand>
</feature>
<organism evidence="10 11">
    <name type="scientific">Thermotoga maritima (strain ATCC 43589 / DSM 3109 / JCM 10099 / NBRC 100826 / MSB8)</name>
    <dbReference type="NCBI Taxonomy" id="243274"/>
    <lineage>
        <taxon>Bacteria</taxon>
        <taxon>Thermotogati</taxon>
        <taxon>Thermotogota</taxon>
        <taxon>Thermotogae</taxon>
        <taxon>Thermotogales</taxon>
        <taxon>Thermotogaceae</taxon>
        <taxon>Thermotoga</taxon>
    </lineage>
</organism>
<dbReference type="Proteomes" id="UP000008183">
    <property type="component" value="Chromosome"/>
</dbReference>
<dbReference type="GO" id="GO:0005886">
    <property type="term" value="C:plasma membrane"/>
    <property type="evidence" value="ECO:0000318"/>
    <property type="project" value="GO_Central"/>
</dbReference>
<dbReference type="OrthoDB" id="9789798at2"/>
<keyword evidence="5 8" id="KW-0812">Transmembrane</keyword>
<dbReference type="Gene3D" id="3.40.1710.10">
    <property type="entry name" value="abc type-2 transporter like domain"/>
    <property type="match status" value="1"/>
</dbReference>
<feature type="transmembrane region" description="Helical" evidence="8">
    <location>
        <begin position="369"/>
        <end position="392"/>
    </location>
</feature>
<keyword evidence="11" id="KW-1185">Reference proteome</keyword>
<reference evidence="10 11" key="1">
    <citation type="journal article" date="1999" name="Nature">
        <title>Evidence for lateral gene transfer between Archaea and Bacteria from genome sequence of Thermotoga maritima.</title>
        <authorList>
            <person name="Nelson K.E."/>
            <person name="Clayton R.A."/>
            <person name="Gill S.R."/>
            <person name="Gwinn M.L."/>
            <person name="Dodson R.J."/>
            <person name="Haft D.H."/>
            <person name="Hickey E.K."/>
            <person name="Peterson J.D."/>
            <person name="Nelson W.C."/>
            <person name="Ketchum K.A."/>
            <person name="McDonald L."/>
            <person name="Utterback T.R."/>
            <person name="Malek J.A."/>
            <person name="Linher K.D."/>
            <person name="Garrett M.M."/>
            <person name="Stewart A.M."/>
            <person name="Cotton M.D."/>
            <person name="Pratt M.S."/>
            <person name="Phillips C.A."/>
            <person name="Richardson D."/>
            <person name="Heidelberg J."/>
            <person name="Sutton G.G."/>
            <person name="Fleischmann R.D."/>
            <person name="White O."/>
            <person name="Salzberg S.L."/>
            <person name="Smith H.O."/>
            <person name="Venter J.C."/>
            <person name="Fraser C.M."/>
        </authorList>
    </citation>
    <scope>NUCLEOTIDE SEQUENCE [LARGE SCALE GENOMIC DNA]</scope>
    <source>
        <strain evidence="11">ATCC 43589 / DSM 3109 / JCM 10099 / NBRC 100826 / MSB8</strain>
    </source>
</reference>
<evidence type="ECO:0000313" key="11">
    <source>
        <dbReference type="Proteomes" id="UP000008183"/>
    </source>
</evidence>
<dbReference type="AlphaFoldDB" id="Q9WZ13"/>
<dbReference type="InterPro" id="IPR013525">
    <property type="entry name" value="ABC2_TM"/>
</dbReference>
<dbReference type="KEGG" id="tma:TM0543"/>
<dbReference type="KEGG" id="tmm:Tmari_0540"/>
<protein>
    <recommendedName>
        <fullName evidence="9">ABC transmembrane type-2 domain-containing protein</fullName>
    </recommendedName>
</protein>
<dbReference type="PaxDb" id="243274-THEMA_01960"/>
<evidence type="ECO:0000313" key="10">
    <source>
        <dbReference type="EMBL" id="AAD35628.1"/>
    </source>
</evidence>
<feature type="transmembrane region" description="Helical" evidence="8">
    <location>
        <begin position="237"/>
        <end position="262"/>
    </location>
</feature>
<feature type="transmembrane region" description="Helical" evidence="8">
    <location>
        <begin position="12"/>
        <end position="32"/>
    </location>
</feature>
<dbReference type="EMBL" id="AE000512">
    <property type="protein sequence ID" value="AAD35628.1"/>
    <property type="molecule type" value="Genomic_DNA"/>
</dbReference>
<feature type="domain" description="ABC transmembrane type-2" evidence="9">
    <location>
        <begin position="156"/>
        <end position="395"/>
    </location>
</feature>
<evidence type="ECO:0000256" key="4">
    <source>
        <dbReference type="ARBA" id="ARBA00022475"/>
    </source>
</evidence>
<evidence type="ECO:0007829" key="12">
    <source>
        <dbReference type="PDB" id="3CNI"/>
    </source>
</evidence>
<keyword evidence="12" id="KW-0479">Metal-binding</keyword>
<dbReference type="FunCoup" id="Q9WZ13">
    <property type="interactions" value="93"/>
</dbReference>
<keyword evidence="12" id="KW-0002">3D-structure</keyword>
<feature type="transmembrane region" description="Helical" evidence="8">
    <location>
        <begin position="282"/>
        <end position="303"/>
    </location>
</feature>
<dbReference type="PROSITE" id="PS51012">
    <property type="entry name" value="ABC_TM2"/>
    <property type="match status" value="1"/>
</dbReference>
<evidence type="ECO:0000256" key="3">
    <source>
        <dbReference type="ARBA" id="ARBA00022448"/>
    </source>
</evidence>
<keyword evidence="4" id="KW-1003">Cell membrane</keyword>
<keyword evidence="7 8" id="KW-0472">Membrane</keyword>
<dbReference type="PATRIC" id="fig|243274.17.peg.542"/>
<accession>Q9WZ13</accession>
<dbReference type="KEGG" id="tmw:THMA_0556"/>
<dbReference type="EvolutionaryTrace" id="Q9WZ13"/>
<feature type="binding site" evidence="12">
    <location>
        <position position="182"/>
    </location>
    <ligand>
        <name>Ca(2+)</name>
        <dbReference type="ChEBI" id="CHEBI:29108"/>
        <label>2</label>
    </ligand>
</feature>
<dbReference type="PANTHER" id="PTHR30294:SF29">
    <property type="entry name" value="MULTIDRUG ABC TRANSPORTER PERMEASE YBHS-RELATED"/>
    <property type="match status" value="1"/>
</dbReference>
<dbReference type="InParanoid" id="Q9WZ13"/>
<comment type="subcellular location">
    <subcellularLocation>
        <location evidence="1">Cell membrane</location>
        <topology evidence="1">Multi-pass membrane protein</topology>
    </subcellularLocation>
</comment>
<proteinExistence type="evidence at protein level"/>
<dbReference type="GO" id="GO:0140359">
    <property type="term" value="F:ABC-type transporter activity"/>
    <property type="evidence" value="ECO:0007669"/>
    <property type="project" value="InterPro"/>
</dbReference>
<dbReference type="PDB" id="3CNI">
    <property type="method" value="X-ray"/>
    <property type="resolution" value="2.30 A"/>
    <property type="chains" value="A=37-192"/>
</dbReference>
<comment type="similarity">
    <text evidence="2">Belongs to the ABC-2 integral membrane protein family.</text>
</comment>
<keyword evidence="3" id="KW-0813">Transport</keyword>
<name>Q9WZ13_THEMA</name>
<keyword evidence="12" id="KW-0106">Calcium</keyword>
<dbReference type="KEGG" id="tmi:THEMA_01960"/>
<dbReference type="BRENDA" id="7.2.2.4">
    <property type="organism ID" value="6331"/>
</dbReference>
<feature type="transmembrane region" description="Helical" evidence="8">
    <location>
        <begin position="315"/>
        <end position="333"/>
    </location>
</feature>
<dbReference type="SMR" id="Q9WZ13"/>
<accession>G4FDS8</accession>
<dbReference type="PDBsum" id="3CNI"/>
<evidence type="ECO:0000256" key="7">
    <source>
        <dbReference type="ARBA" id="ARBA00023136"/>
    </source>
</evidence>
<reference evidence="12" key="2">
    <citation type="journal article" date="2014" name="J. Struct. Funct. Genomics">
        <title>Structural characterization of the putative ABC-type 2 transporter from Thermotoga maritima MSB8.</title>
        <authorList>
            <person name="Filippova E.V."/>
            <person name="Tkaczuk K.L."/>
            <person name="Chruszcz M."/>
            <person name="Xu X."/>
            <person name="Savchenko A."/>
            <person name="Edwards A."/>
            <person name="Minor W."/>
        </authorList>
    </citation>
    <scope>X-RAY CRYSTALLOGRAPHY (2.30 ANGSTROMS) OF 37-192 IN COMPLEX WITH CA(2+)</scope>
</reference>
<dbReference type="EnsemblBacteria" id="AAD35628">
    <property type="protein sequence ID" value="AAD35628"/>
    <property type="gene ID" value="TM_0543"/>
</dbReference>
<dbReference type="InterPro" id="IPR051449">
    <property type="entry name" value="ABC-2_transporter_component"/>
</dbReference>
<evidence type="ECO:0000256" key="6">
    <source>
        <dbReference type="ARBA" id="ARBA00022989"/>
    </source>
</evidence>
<evidence type="ECO:0000256" key="5">
    <source>
        <dbReference type="ARBA" id="ARBA00022692"/>
    </source>
</evidence>
<dbReference type="Pfam" id="PF12698">
    <property type="entry name" value="ABC2_membrane_3"/>
    <property type="match status" value="1"/>
</dbReference>
<dbReference type="PANTHER" id="PTHR30294">
    <property type="entry name" value="MEMBRANE COMPONENT OF ABC TRANSPORTER YHHJ-RELATED"/>
    <property type="match status" value="1"/>
</dbReference>
<evidence type="ECO:0000256" key="1">
    <source>
        <dbReference type="ARBA" id="ARBA00004651"/>
    </source>
</evidence>
<dbReference type="RefSeq" id="WP_004081357.1">
    <property type="nucleotide sequence ID" value="NC_000853.1"/>
</dbReference>
<gene>
    <name evidence="10" type="ordered locus">TM_0543</name>
</gene>